<gene>
    <name evidence="1" type="ORF">K1T71_008197</name>
</gene>
<dbReference type="EMBL" id="CM034400">
    <property type="protein sequence ID" value="KAJ0176023.1"/>
    <property type="molecule type" value="Genomic_DNA"/>
</dbReference>
<dbReference type="Proteomes" id="UP000824533">
    <property type="component" value="Linkage Group LG14"/>
</dbReference>
<sequence>MLKRDKVKRLYKRFPTDENLIGYKKLRNRCTKLCRDAKRSYIHQNLCNSKSSSNMWKFLNTLGLGKSPSDNNISFDINALNAHFSKSPISLSDQLKHSTVERLSNLAIPSCPSFVFKEVTVKERPGGCMTATSMSICLLVCSGVCKRDLVKFRCLPFTYHRQPNKPAYISKLFIEIVCLNLADCTWYVYKGIWRSILRIVRTYVRISNNWKKVKENTEAIYACNYVHTGTFLRYRDESLYTWISIIHVYMTRTYNLCHLGKIFQMCLVFAGNVLQVIAYCSICHCMMKKKTKKKREVFITYNLTTNEVISKAF</sequence>
<keyword evidence="2" id="KW-1185">Reference proteome</keyword>
<evidence type="ECO:0000313" key="1">
    <source>
        <dbReference type="EMBL" id="KAJ0176023.1"/>
    </source>
</evidence>
<protein>
    <submittedName>
        <fullName evidence="1">Uncharacterized protein</fullName>
    </submittedName>
</protein>
<name>A0ACC1CXG3_9NEOP</name>
<proteinExistence type="predicted"/>
<reference evidence="1 2" key="1">
    <citation type="journal article" date="2021" name="Front. Genet.">
        <title>Chromosome-Level Genome Assembly Reveals Significant Gene Expansion in the Toll and IMD Signaling Pathways of Dendrolimus kikuchii.</title>
        <authorList>
            <person name="Zhou J."/>
            <person name="Wu P."/>
            <person name="Xiong Z."/>
            <person name="Liu N."/>
            <person name="Zhao N."/>
            <person name="Ji M."/>
            <person name="Qiu Y."/>
            <person name="Yang B."/>
        </authorList>
    </citation>
    <scope>NUCLEOTIDE SEQUENCE [LARGE SCALE GENOMIC DNA]</scope>
    <source>
        <strain evidence="1">Ann1</strain>
    </source>
</reference>
<comment type="caution">
    <text evidence="1">The sequence shown here is derived from an EMBL/GenBank/DDBJ whole genome shotgun (WGS) entry which is preliminary data.</text>
</comment>
<evidence type="ECO:0000313" key="2">
    <source>
        <dbReference type="Proteomes" id="UP000824533"/>
    </source>
</evidence>
<accession>A0ACC1CXG3</accession>
<organism evidence="1 2">
    <name type="scientific">Dendrolimus kikuchii</name>
    <dbReference type="NCBI Taxonomy" id="765133"/>
    <lineage>
        <taxon>Eukaryota</taxon>
        <taxon>Metazoa</taxon>
        <taxon>Ecdysozoa</taxon>
        <taxon>Arthropoda</taxon>
        <taxon>Hexapoda</taxon>
        <taxon>Insecta</taxon>
        <taxon>Pterygota</taxon>
        <taxon>Neoptera</taxon>
        <taxon>Endopterygota</taxon>
        <taxon>Lepidoptera</taxon>
        <taxon>Glossata</taxon>
        <taxon>Ditrysia</taxon>
        <taxon>Bombycoidea</taxon>
        <taxon>Lasiocampidae</taxon>
        <taxon>Dendrolimus</taxon>
    </lineage>
</organism>